<dbReference type="AlphaFoldDB" id="A0AA40AR22"/>
<evidence type="ECO:0000313" key="2">
    <source>
        <dbReference type="Proteomes" id="UP001172102"/>
    </source>
</evidence>
<gene>
    <name evidence="1" type="ORF">B0H67DRAFT_643684</name>
</gene>
<protein>
    <submittedName>
        <fullName evidence="1">Uncharacterized protein</fullName>
    </submittedName>
</protein>
<sequence length="108" mass="11155">MSRPPFDPSFALSFTTVFAPSAILGAIVGFAAFATAAPMDAATHVGAAVPVEACGTGITHTLGGIDIAAACVNQHGAGWVAVTVGDTYNDWKCKKNGITYWSRTKPRL</sequence>
<name>A0AA40AR22_9PEZI</name>
<evidence type="ECO:0000313" key="1">
    <source>
        <dbReference type="EMBL" id="KAK0720428.1"/>
    </source>
</evidence>
<reference evidence="1" key="1">
    <citation type="submission" date="2023-06" db="EMBL/GenBank/DDBJ databases">
        <title>Genome-scale phylogeny and comparative genomics of the fungal order Sordariales.</title>
        <authorList>
            <consortium name="Lawrence Berkeley National Laboratory"/>
            <person name="Hensen N."/>
            <person name="Bonometti L."/>
            <person name="Westerberg I."/>
            <person name="Brannstrom I.O."/>
            <person name="Guillou S."/>
            <person name="Cros-Aarteil S."/>
            <person name="Calhoun S."/>
            <person name="Haridas S."/>
            <person name="Kuo A."/>
            <person name="Mondo S."/>
            <person name="Pangilinan J."/>
            <person name="Riley R."/>
            <person name="Labutti K."/>
            <person name="Andreopoulos B."/>
            <person name="Lipzen A."/>
            <person name="Chen C."/>
            <person name="Yanf M."/>
            <person name="Daum C."/>
            <person name="Ng V."/>
            <person name="Clum A."/>
            <person name="Steindorff A."/>
            <person name="Ohm R."/>
            <person name="Martin F."/>
            <person name="Silar P."/>
            <person name="Natvig D."/>
            <person name="Lalanne C."/>
            <person name="Gautier V."/>
            <person name="Ament-Velasquez S.L."/>
            <person name="Kruys A."/>
            <person name="Hutchinson M.I."/>
            <person name="Powell A.J."/>
            <person name="Barry K."/>
            <person name="Miller A.N."/>
            <person name="Grigoriev I.V."/>
            <person name="Debuchy R."/>
            <person name="Gladieux P."/>
            <person name="Thoren M.H."/>
            <person name="Johannesson H."/>
        </authorList>
    </citation>
    <scope>NUCLEOTIDE SEQUENCE</scope>
    <source>
        <strain evidence="1">SMH4607-1</strain>
    </source>
</reference>
<proteinExistence type="predicted"/>
<dbReference type="EMBL" id="JAUKUA010000003">
    <property type="protein sequence ID" value="KAK0720428.1"/>
    <property type="molecule type" value="Genomic_DNA"/>
</dbReference>
<accession>A0AA40AR22</accession>
<organism evidence="1 2">
    <name type="scientific">Lasiosphaeris hirsuta</name>
    <dbReference type="NCBI Taxonomy" id="260670"/>
    <lineage>
        <taxon>Eukaryota</taxon>
        <taxon>Fungi</taxon>
        <taxon>Dikarya</taxon>
        <taxon>Ascomycota</taxon>
        <taxon>Pezizomycotina</taxon>
        <taxon>Sordariomycetes</taxon>
        <taxon>Sordariomycetidae</taxon>
        <taxon>Sordariales</taxon>
        <taxon>Lasiosphaeriaceae</taxon>
        <taxon>Lasiosphaeris</taxon>
    </lineage>
</organism>
<keyword evidence="2" id="KW-1185">Reference proteome</keyword>
<comment type="caution">
    <text evidence="1">The sequence shown here is derived from an EMBL/GenBank/DDBJ whole genome shotgun (WGS) entry which is preliminary data.</text>
</comment>
<dbReference type="Proteomes" id="UP001172102">
    <property type="component" value="Unassembled WGS sequence"/>
</dbReference>